<accession>A0AAV0N3M1</accession>
<organism evidence="2 3">
    <name type="scientific">Linum tenue</name>
    <dbReference type="NCBI Taxonomy" id="586396"/>
    <lineage>
        <taxon>Eukaryota</taxon>
        <taxon>Viridiplantae</taxon>
        <taxon>Streptophyta</taxon>
        <taxon>Embryophyta</taxon>
        <taxon>Tracheophyta</taxon>
        <taxon>Spermatophyta</taxon>
        <taxon>Magnoliopsida</taxon>
        <taxon>eudicotyledons</taxon>
        <taxon>Gunneridae</taxon>
        <taxon>Pentapetalae</taxon>
        <taxon>rosids</taxon>
        <taxon>fabids</taxon>
        <taxon>Malpighiales</taxon>
        <taxon>Linaceae</taxon>
        <taxon>Linum</taxon>
    </lineage>
</organism>
<dbReference type="Proteomes" id="UP001154282">
    <property type="component" value="Unassembled WGS sequence"/>
</dbReference>
<feature type="non-terminal residue" evidence="2">
    <location>
        <position position="1"/>
    </location>
</feature>
<proteinExistence type="predicted"/>
<sequence length="154" mass="16975">RKQNVARTLIHNPTARQEPKLPTAERSSQLPTNNTTPCPPRRREIALGVACRAHSIPAARGGSHHRILTTPLELELSSFDEPALFFVSAADTSFPFFYKVHLPTEPTPYSSSIADLSAAVLSLPPKLDLIPAIEVTWRKTRDRFVAEMSCGSDC</sequence>
<evidence type="ECO:0000256" key="1">
    <source>
        <dbReference type="SAM" id="MobiDB-lite"/>
    </source>
</evidence>
<comment type="caution">
    <text evidence="2">The sequence shown here is derived from an EMBL/GenBank/DDBJ whole genome shotgun (WGS) entry which is preliminary data.</text>
</comment>
<reference evidence="2" key="1">
    <citation type="submission" date="2022-08" db="EMBL/GenBank/DDBJ databases">
        <authorList>
            <person name="Gutierrez-Valencia J."/>
        </authorList>
    </citation>
    <scope>NUCLEOTIDE SEQUENCE</scope>
</reference>
<protein>
    <submittedName>
        <fullName evidence="2">Uncharacterized protein</fullName>
    </submittedName>
</protein>
<keyword evidence="3" id="KW-1185">Reference proteome</keyword>
<gene>
    <name evidence="2" type="ORF">LITE_LOCUS31430</name>
</gene>
<dbReference type="EMBL" id="CAMGYJ010000007">
    <property type="protein sequence ID" value="CAI0453006.1"/>
    <property type="molecule type" value="Genomic_DNA"/>
</dbReference>
<evidence type="ECO:0000313" key="2">
    <source>
        <dbReference type="EMBL" id="CAI0453006.1"/>
    </source>
</evidence>
<name>A0AAV0N3M1_9ROSI</name>
<dbReference type="AlphaFoldDB" id="A0AAV0N3M1"/>
<evidence type="ECO:0000313" key="3">
    <source>
        <dbReference type="Proteomes" id="UP001154282"/>
    </source>
</evidence>
<feature type="region of interest" description="Disordered" evidence="1">
    <location>
        <begin position="1"/>
        <end position="41"/>
    </location>
</feature>